<dbReference type="Proteomes" id="UP000779574">
    <property type="component" value="Unassembled WGS sequence"/>
</dbReference>
<gene>
    <name evidence="1" type="ORF">KCU76_g6985</name>
</gene>
<organism evidence="1 2">
    <name type="scientific">Aureobasidium melanogenum</name>
    <name type="common">Aureobasidium pullulans var. melanogenum</name>
    <dbReference type="NCBI Taxonomy" id="46634"/>
    <lineage>
        <taxon>Eukaryota</taxon>
        <taxon>Fungi</taxon>
        <taxon>Dikarya</taxon>
        <taxon>Ascomycota</taxon>
        <taxon>Pezizomycotina</taxon>
        <taxon>Dothideomycetes</taxon>
        <taxon>Dothideomycetidae</taxon>
        <taxon>Dothideales</taxon>
        <taxon>Saccotheciaceae</taxon>
        <taxon>Aureobasidium</taxon>
    </lineage>
</organism>
<accession>A0A9P8EIT8</accession>
<dbReference type="OrthoDB" id="5279008at2759"/>
<dbReference type="EMBL" id="JAHFXF010000244">
    <property type="protein sequence ID" value="KAG9692054.1"/>
    <property type="molecule type" value="Genomic_DNA"/>
</dbReference>
<comment type="caution">
    <text evidence="1">The sequence shown here is derived from an EMBL/GenBank/DDBJ whole genome shotgun (WGS) entry which is preliminary data.</text>
</comment>
<evidence type="ECO:0000313" key="2">
    <source>
        <dbReference type="Proteomes" id="UP000779574"/>
    </source>
</evidence>
<reference evidence="1" key="2">
    <citation type="submission" date="2021-08" db="EMBL/GenBank/DDBJ databases">
        <authorList>
            <person name="Gostincar C."/>
            <person name="Sun X."/>
            <person name="Song Z."/>
            <person name="Gunde-Cimerman N."/>
        </authorList>
    </citation>
    <scope>NUCLEOTIDE SEQUENCE</scope>
    <source>
        <strain evidence="1">EXF-9911</strain>
    </source>
</reference>
<name>A0A9P8EIT8_AURME</name>
<protein>
    <recommendedName>
        <fullName evidence="3">F-box domain-containing protein</fullName>
    </recommendedName>
</protein>
<sequence>MARTPTFSSLPYEIVSQICRQPDLDKDDLIALRLTCKSYGVHDAATRSLGKLFEDMTVLFSEHSFNMLINICKHPVFSHCIRSVKLSSIRCNKHESLETTINLLRLGDSLSNHPAGLGTRLQALDNLSTRIRSYALRTRHESDLSRSNKPVELLTLAFKCLSRSGDRIALGIAIDETNGLGCGRALCAKDIFSNLWYNAIYSTLEVLATAVSDASYSFDKLNIDTRAMDSFRPRSLRRETVEPTTITMFSHVEALDLQVFCSHQRNSDHDLASLVAEVLSKPTQIKVLRVLGADTPGRKWSAYNLSSLRCISSVHSLFLESLSLIRIETTTSLLQTLLAGVQQTLRHLSIDKYQTRNGTLLPVIVSIKDHLAELDELHIMHVSVILDPEDTFFWWDDEPKDKYESSLLACINAYGQENIQSSLAEVLLGYENRPAITP</sequence>
<evidence type="ECO:0000313" key="1">
    <source>
        <dbReference type="EMBL" id="KAG9692054.1"/>
    </source>
</evidence>
<dbReference type="AlphaFoldDB" id="A0A9P8EIT8"/>
<feature type="non-terminal residue" evidence="1">
    <location>
        <position position="438"/>
    </location>
</feature>
<evidence type="ECO:0008006" key="3">
    <source>
        <dbReference type="Google" id="ProtNLM"/>
    </source>
</evidence>
<reference evidence="1" key="1">
    <citation type="journal article" date="2021" name="J Fungi (Basel)">
        <title>Virulence traits and population genomics of the black yeast Aureobasidium melanogenum.</title>
        <authorList>
            <person name="Cernosa A."/>
            <person name="Sun X."/>
            <person name="Gostincar C."/>
            <person name="Fang C."/>
            <person name="Gunde-Cimerman N."/>
            <person name="Song Z."/>
        </authorList>
    </citation>
    <scope>NUCLEOTIDE SEQUENCE</scope>
    <source>
        <strain evidence="1">EXF-9911</strain>
    </source>
</reference>
<proteinExistence type="predicted"/>